<feature type="transmembrane region" description="Helical" evidence="1">
    <location>
        <begin position="12"/>
        <end position="32"/>
    </location>
</feature>
<dbReference type="Pfam" id="PF01757">
    <property type="entry name" value="Acyl_transf_3"/>
    <property type="match status" value="1"/>
</dbReference>
<feature type="transmembrane region" description="Helical" evidence="1">
    <location>
        <begin position="256"/>
        <end position="275"/>
    </location>
</feature>
<keyword evidence="4" id="KW-1185">Reference proteome</keyword>
<feature type="transmembrane region" description="Helical" evidence="1">
    <location>
        <begin position="295"/>
        <end position="313"/>
    </location>
</feature>
<feature type="transmembrane region" description="Helical" evidence="1">
    <location>
        <begin position="81"/>
        <end position="100"/>
    </location>
</feature>
<evidence type="ECO:0000313" key="3">
    <source>
        <dbReference type="EMBL" id="AEP30648.1"/>
    </source>
</evidence>
<dbReference type="GO" id="GO:0009103">
    <property type="term" value="P:lipopolysaccharide biosynthetic process"/>
    <property type="evidence" value="ECO:0007669"/>
    <property type="project" value="TreeGrafter"/>
</dbReference>
<dbReference type="InterPro" id="IPR002656">
    <property type="entry name" value="Acyl_transf_3_dom"/>
</dbReference>
<feature type="transmembrane region" description="Helical" evidence="1">
    <location>
        <begin position="106"/>
        <end position="126"/>
    </location>
</feature>
<feature type="transmembrane region" description="Helical" evidence="1">
    <location>
        <begin position="138"/>
        <end position="159"/>
    </location>
</feature>
<evidence type="ECO:0000256" key="1">
    <source>
        <dbReference type="SAM" id="Phobius"/>
    </source>
</evidence>
<dbReference type="Proteomes" id="UP000009282">
    <property type="component" value="Chromosome"/>
</dbReference>
<feature type="domain" description="Acyltransferase 3" evidence="2">
    <location>
        <begin position="7"/>
        <end position="328"/>
    </location>
</feature>
<feature type="transmembrane region" description="Helical" evidence="1">
    <location>
        <begin position="165"/>
        <end position="195"/>
    </location>
</feature>
<dbReference type="AlphaFoldDB" id="G4QI34"/>
<keyword evidence="1" id="KW-0472">Membrane</keyword>
<evidence type="ECO:0000259" key="2">
    <source>
        <dbReference type="Pfam" id="PF01757"/>
    </source>
</evidence>
<name>G4QI34_GLANF</name>
<feature type="transmembrane region" description="Helical" evidence="1">
    <location>
        <begin position="44"/>
        <end position="61"/>
    </location>
</feature>
<dbReference type="InterPro" id="IPR050879">
    <property type="entry name" value="Acyltransferase_3"/>
</dbReference>
<keyword evidence="1" id="KW-0812">Transmembrane</keyword>
<protein>
    <recommendedName>
        <fullName evidence="2">Acyltransferase 3 domain-containing protein</fullName>
    </recommendedName>
</protein>
<dbReference type="HOGENOM" id="CLU_005679_14_1_6"/>
<dbReference type="STRING" id="1085623.GNIT_2551"/>
<dbReference type="GO" id="GO:0016747">
    <property type="term" value="F:acyltransferase activity, transferring groups other than amino-acyl groups"/>
    <property type="evidence" value="ECO:0007669"/>
    <property type="project" value="InterPro"/>
</dbReference>
<dbReference type="RefSeq" id="WP_014109521.1">
    <property type="nucleotide sequence ID" value="NC_016041.1"/>
</dbReference>
<organism evidence="3 4">
    <name type="scientific">Glaciecola nitratireducens (strain JCM 12485 / KCTC 12276 / FR1064)</name>
    <dbReference type="NCBI Taxonomy" id="1085623"/>
    <lineage>
        <taxon>Bacteria</taxon>
        <taxon>Pseudomonadati</taxon>
        <taxon>Pseudomonadota</taxon>
        <taxon>Gammaproteobacteria</taxon>
        <taxon>Alteromonadales</taxon>
        <taxon>Alteromonadaceae</taxon>
        <taxon>Brumicola</taxon>
    </lineage>
</organism>
<keyword evidence="1" id="KW-1133">Transmembrane helix</keyword>
<dbReference type="PANTHER" id="PTHR23028:SF53">
    <property type="entry name" value="ACYL_TRANSF_3 DOMAIN-CONTAINING PROTEIN"/>
    <property type="match status" value="1"/>
</dbReference>
<reference evidence="3 4" key="1">
    <citation type="journal article" date="2011" name="J. Bacteriol.">
        <title>Complete genome sequence of seawater bacterium Glaciecola nitratireducens FR1064T.</title>
        <authorList>
            <person name="Bian F."/>
            <person name="Qin Q.L."/>
            <person name="Xie B.B."/>
            <person name="Shu Y.L."/>
            <person name="Zhang X.Y."/>
            <person name="Yu Y."/>
            <person name="Chen B."/>
            <person name="Chen X.L."/>
            <person name="Zhou B.C."/>
            <person name="Zhang Y.Z."/>
        </authorList>
    </citation>
    <scope>NUCLEOTIDE SEQUENCE [LARGE SCALE GENOMIC DNA]</scope>
    <source>
        <strain evidence="4">JCM 12485 / KCTC 12276 / FR1064</strain>
    </source>
</reference>
<dbReference type="EMBL" id="CP003060">
    <property type="protein sequence ID" value="AEP30648.1"/>
    <property type="molecule type" value="Genomic_DNA"/>
</dbReference>
<dbReference type="KEGG" id="gni:GNIT_2551"/>
<dbReference type="GO" id="GO:0016020">
    <property type="term" value="C:membrane"/>
    <property type="evidence" value="ECO:0007669"/>
    <property type="project" value="TreeGrafter"/>
</dbReference>
<dbReference type="OrthoDB" id="9767863at2"/>
<dbReference type="PANTHER" id="PTHR23028">
    <property type="entry name" value="ACETYLTRANSFERASE"/>
    <property type="match status" value="1"/>
</dbReference>
<evidence type="ECO:0000313" key="4">
    <source>
        <dbReference type="Proteomes" id="UP000009282"/>
    </source>
</evidence>
<proteinExistence type="predicted"/>
<dbReference type="eggNOG" id="COG1835">
    <property type="taxonomic scope" value="Bacteria"/>
</dbReference>
<sequence length="356" mass="41027">MNNQFSIYLDFLRFSASVVVFLSHVTIMGNPLLWRLAVFPAHEAVVLFFVLSGYVIAYVVYDRQETLKNFFVNRFSRVYSVVIPSIIITIVSYNVCLIYKPQLLDWFAGQLASPSYSLFSVFFMLHQSWQQVIYYTNAPMWSIAFEMFYYVLFACIFYLKGFKRFLFASIVIIVMGPNILFYFPLWMLGVAAFFINKKRMLSVNRSFLCFILSIVMIIIILLDIGEASALSLTQAILPAKLLALFNPQTQNIVYDYLFGLIVVFHFCSAFSLFSYKEVATEYMGNLIRKAAGCTFSLYLYHLPLLYVVTALVSAQDQSILHAILVLVVLPIAMNVLSLFTEQRKDIYKKLFLKVIN</sequence>
<accession>G4QI34</accession>
<feature type="transmembrane region" description="Helical" evidence="1">
    <location>
        <begin position="319"/>
        <end position="339"/>
    </location>
</feature>
<gene>
    <name evidence="3" type="ordered locus">GNIT_2551</name>
</gene>
<feature type="transmembrane region" description="Helical" evidence="1">
    <location>
        <begin position="207"/>
        <end position="236"/>
    </location>
</feature>